<dbReference type="Gene3D" id="2.40.10.10">
    <property type="entry name" value="Trypsin-like serine proteases"/>
    <property type="match status" value="1"/>
</dbReference>
<dbReference type="Proteomes" id="UP000248614">
    <property type="component" value="Unassembled WGS sequence"/>
</dbReference>
<dbReference type="SMART" id="SM00869">
    <property type="entry name" value="Autotransporter"/>
    <property type="match status" value="1"/>
</dbReference>
<dbReference type="EMBL" id="QFNF01000018">
    <property type="protein sequence ID" value="PZO77616.1"/>
    <property type="molecule type" value="Genomic_DNA"/>
</dbReference>
<gene>
    <name evidence="3" type="ORF">DI632_08670</name>
</gene>
<evidence type="ECO:0000313" key="3">
    <source>
        <dbReference type="EMBL" id="PZO77616.1"/>
    </source>
</evidence>
<comment type="caution">
    <text evidence="3">The sequence shown here is derived from an EMBL/GenBank/DDBJ whole genome shotgun (WGS) entry which is preliminary data.</text>
</comment>
<dbReference type="GO" id="GO:0006508">
    <property type="term" value="P:proteolysis"/>
    <property type="evidence" value="ECO:0007669"/>
    <property type="project" value="InterPro"/>
</dbReference>
<dbReference type="InterPro" id="IPR009003">
    <property type="entry name" value="Peptidase_S1_PA"/>
</dbReference>
<dbReference type="InterPro" id="IPR005546">
    <property type="entry name" value="Autotransporte_beta"/>
</dbReference>
<dbReference type="GO" id="GO:0004252">
    <property type="term" value="F:serine-type endopeptidase activity"/>
    <property type="evidence" value="ECO:0007669"/>
    <property type="project" value="InterPro"/>
</dbReference>
<dbReference type="PROSITE" id="PS50240">
    <property type="entry name" value="TRYPSIN_DOM"/>
    <property type="match status" value="1"/>
</dbReference>
<protein>
    <submittedName>
        <fullName evidence="3">Autotransporter domain-containing protein</fullName>
    </submittedName>
</protein>
<dbReference type="InterPro" id="IPR043504">
    <property type="entry name" value="Peptidase_S1_PA_chymotrypsin"/>
</dbReference>
<feature type="domain" description="Peptidase S1" evidence="1">
    <location>
        <begin position="1"/>
        <end position="294"/>
    </location>
</feature>
<dbReference type="Pfam" id="PF03797">
    <property type="entry name" value="Autotransporter"/>
    <property type="match status" value="1"/>
</dbReference>
<dbReference type="InterPro" id="IPR001314">
    <property type="entry name" value="Peptidase_S1A"/>
</dbReference>
<dbReference type="SUPFAM" id="SSF103515">
    <property type="entry name" value="Autotransporter"/>
    <property type="match status" value="1"/>
</dbReference>
<dbReference type="InterPro" id="IPR001254">
    <property type="entry name" value="Trypsin_dom"/>
</dbReference>
<reference evidence="3 4" key="1">
    <citation type="submission" date="2017-08" db="EMBL/GenBank/DDBJ databases">
        <title>Infants hospitalized years apart are colonized by the same room-sourced microbial strains.</title>
        <authorList>
            <person name="Brooks B."/>
            <person name="Olm M.R."/>
            <person name="Firek B.A."/>
            <person name="Baker R."/>
            <person name="Thomas B.C."/>
            <person name="Morowitz M.J."/>
            <person name="Banfield J.F."/>
        </authorList>
    </citation>
    <scope>NUCLEOTIDE SEQUENCE [LARGE SCALE GENOMIC DNA]</scope>
    <source>
        <strain evidence="3">S2_018_000_R3_110</strain>
    </source>
</reference>
<dbReference type="PROSITE" id="PS51208">
    <property type="entry name" value="AUTOTRANSPORTER"/>
    <property type="match status" value="1"/>
</dbReference>
<dbReference type="AlphaFoldDB" id="A0A2W4Z7B8"/>
<name>A0A2W4Z7B8_9SPHN</name>
<feature type="domain" description="Autotransporter" evidence="2">
    <location>
        <begin position="751"/>
        <end position="1028"/>
    </location>
</feature>
<proteinExistence type="predicted"/>
<dbReference type="Gene3D" id="2.40.128.130">
    <property type="entry name" value="Autotransporter beta-domain"/>
    <property type="match status" value="1"/>
</dbReference>
<sequence length="1028" mass="106788">MFISQGGGSLGLCTGTLVNPRMVILAAHCMNTRPASAYGTEAGNTPMAFGFKGNNLPGVRDWLFGNAATGVVAFRSTPANAFYNVNQVSYLTDSLKTENRGFLQSDVAVATLDTPAVGIPAWALLFSALPAPSSINPSTGTGYHVTITGYGRNGTGLNGDTGGIDYRRRVAENYLGALASLSDVDMFLYGDTSRTLNQNLYMTDLDDPRRGTASASRFDFNLFKDNALPNEGITAGGDSGGPLILDRTFSKPVVIGVLSGGTRYYAAQPSSSFGTTSFYQPLYLYWDYIVASNPYRYVSAKAGDAKWSDATHWQTELDPSYQIIQDGKLVNGVPTTAGQGEAGSGGDFGQLCFETASSSICKDLATGIYYQNGVAVDRDPVATGPAAVARAAATLANGLPGASNFVPNNTDPVKASGIVGRYFDVTLGAAGTTTLDTTATIDRLSIANSAARLNVTSAGSLTSLIEINQLNGQTVVDGRVRTGGDYFLLGGLLSGSGRVDSRFLTSVSGTIAPATIGTIGTLTIGGNLILASGTQLAIDIGTGGVSDRIAVVRNGTTDGLASIGGSVLFNPVAGSTIRYNDSYTILTAAGEIRGRFAAPGALSAILRPVLSYSSTSVTARIEAGSYAGVVGNTPVQRAYAQLLDQNRGNYAALSEAYGILDLQTQAGIRGSLEGLAPRSETTKRAIGTVAMDNVARFYRERLAAIDPAQPLGGTLAVMGRPNDVVMGAVMAPSTGIAPQADGAVTSVREGVLPDDASAFLAGGYIRGSAPSMPGAMPMGGRDEFDGFYIAGGIEKALSDSAVLGFGLSYSDVDGQQQFGQTAKGELIQGTLYGKAQAAMGATIDAQFGAGIYQARTTRNVTLGTTPFTLRARDNALALSAEVGAGYMFGTDQLHIGPRVAVRASQIGFTPTVETGGGPALRYDADNYTSLQGRAGAVLDGAFGGFRPFASAYYVREFEDRAAFFTANFASGVGPSVAFALPSRDRDWGEVGGGFAFGSDTVEFSVAADTTIERDIRNQSYRGSVKVRF</sequence>
<accession>A0A2W4Z7B8</accession>
<dbReference type="SUPFAM" id="SSF50494">
    <property type="entry name" value="Trypsin-like serine proteases"/>
    <property type="match status" value="1"/>
</dbReference>
<evidence type="ECO:0000259" key="1">
    <source>
        <dbReference type="PROSITE" id="PS50240"/>
    </source>
</evidence>
<evidence type="ECO:0000259" key="2">
    <source>
        <dbReference type="PROSITE" id="PS51208"/>
    </source>
</evidence>
<organism evidence="3 4">
    <name type="scientific">Sphingomonas hengshuiensis</name>
    <dbReference type="NCBI Taxonomy" id="1609977"/>
    <lineage>
        <taxon>Bacteria</taxon>
        <taxon>Pseudomonadati</taxon>
        <taxon>Pseudomonadota</taxon>
        <taxon>Alphaproteobacteria</taxon>
        <taxon>Sphingomonadales</taxon>
        <taxon>Sphingomonadaceae</taxon>
        <taxon>Sphingomonas</taxon>
    </lineage>
</organism>
<dbReference type="PRINTS" id="PR00722">
    <property type="entry name" value="CHYMOTRYPSIN"/>
</dbReference>
<dbReference type="InterPro" id="IPR036709">
    <property type="entry name" value="Autotransporte_beta_dom_sf"/>
</dbReference>
<evidence type="ECO:0000313" key="4">
    <source>
        <dbReference type="Proteomes" id="UP000248614"/>
    </source>
</evidence>